<keyword evidence="1" id="KW-0596">Phosphopantetheine</keyword>
<dbReference type="InterPro" id="IPR018201">
    <property type="entry name" value="Ketoacyl_synth_AS"/>
</dbReference>
<dbReference type="InterPro" id="IPR016039">
    <property type="entry name" value="Thiolase-like"/>
</dbReference>
<dbReference type="Pfam" id="PF02801">
    <property type="entry name" value="Ketoacyl-synt_C"/>
    <property type="match status" value="1"/>
</dbReference>
<dbReference type="Gene3D" id="3.40.47.10">
    <property type="match status" value="1"/>
</dbReference>
<dbReference type="KEGG" id="ppsc:EHS13_15185"/>
<gene>
    <name evidence="6" type="ORF">EHS13_15185</name>
</gene>
<dbReference type="AlphaFoldDB" id="A0A6B8RKK2"/>
<dbReference type="PROSITE" id="PS00606">
    <property type="entry name" value="KS3_1"/>
    <property type="match status" value="1"/>
</dbReference>
<organism evidence="6 7">
    <name type="scientific">Paenibacillus psychroresistens</name>
    <dbReference type="NCBI Taxonomy" id="1778678"/>
    <lineage>
        <taxon>Bacteria</taxon>
        <taxon>Bacillati</taxon>
        <taxon>Bacillota</taxon>
        <taxon>Bacilli</taxon>
        <taxon>Bacillales</taxon>
        <taxon>Paenibacillaceae</taxon>
        <taxon>Paenibacillus</taxon>
    </lineage>
</organism>
<dbReference type="InterPro" id="IPR020841">
    <property type="entry name" value="PKS_Beta-ketoAc_synthase_dom"/>
</dbReference>
<comment type="similarity">
    <text evidence="4">Belongs to the thiolase-like superfamily. Beta-ketoacyl-ACP synthases family.</text>
</comment>
<evidence type="ECO:0000256" key="1">
    <source>
        <dbReference type="ARBA" id="ARBA00022450"/>
    </source>
</evidence>
<evidence type="ECO:0000256" key="3">
    <source>
        <dbReference type="ARBA" id="ARBA00022679"/>
    </source>
</evidence>
<dbReference type="PANTHER" id="PTHR43775:SF37">
    <property type="entry name" value="SI:DKEY-61P9.11"/>
    <property type="match status" value="1"/>
</dbReference>
<evidence type="ECO:0000259" key="5">
    <source>
        <dbReference type="PROSITE" id="PS52004"/>
    </source>
</evidence>
<dbReference type="Pfam" id="PF22621">
    <property type="entry name" value="CurL-like_PKS_C"/>
    <property type="match status" value="1"/>
</dbReference>
<evidence type="ECO:0000256" key="4">
    <source>
        <dbReference type="RuleBase" id="RU003694"/>
    </source>
</evidence>
<dbReference type="GO" id="GO:0004312">
    <property type="term" value="F:fatty acid synthase activity"/>
    <property type="evidence" value="ECO:0007669"/>
    <property type="project" value="TreeGrafter"/>
</dbReference>
<keyword evidence="2" id="KW-0597">Phosphoprotein</keyword>
<dbReference type="Gene3D" id="1.10.1240.100">
    <property type="match status" value="1"/>
</dbReference>
<dbReference type="PANTHER" id="PTHR43775">
    <property type="entry name" value="FATTY ACID SYNTHASE"/>
    <property type="match status" value="1"/>
</dbReference>
<dbReference type="PROSITE" id="PS52004">
    <property type="entry name" value="KS3_2"/>
    <property type="match status" value="1"/>
</dbReference>
<dbReference type="Pfam" id="PF00109">
    <property type="entry name" value="ketoacyl-synt"/>
    <property type="match status" value="1"/>
</dbReference>
<sequence>MEKIAKIIFENIVSGQIERNLGAKLLETLKNESVSLNENEVRSNSYENMAIVGMSAKLPKANSLDEFWDNLRHGVDCISDFPETRQMDVERLIQYTYMKDKEITYSAGGYLDEIDKFDYKFFNISPKEASLMDPVQRLFLQTAWNTLEDAGYGGEKLTGSRTGLYVGYSGWPMYGQFVSHVEPASFEISVMGNISAIISKRLPQLLNFRGPSMLIDTACSSSLVALHLATQSIRTGECDQALVGGIRILLMPVDRIISYGIESQKQSKAKAFDESADGTVLSEGIAAILIKPLSKAIKEGDHIYAVIKGSAINQDGKSIGITTPNVAAQEDVILRAWKDAEIDPQTISYIEAMGTATKIGDPIEIDAIQKAFRRYTDKKQFCAIGSLKTSIGHTDSAAGIVAIIKAALALKHKEIPPMVHFERPNRNINFDQSPVYINDKLQKWVSEDSPRRCGVSSFGFSGTNCHVVLEEAPEAAFVQERAAVEPQIFTLSAKSEGSLLRLIERYTEFITNNIDLDLADVCYTANTGRGHYQHRLAIIFEDRNDFMQKLDLAARVPFQQINEPGMGILDEMCKLYTKGAEVDWEKLYEGKKRMKVRLPLYCFENQRCWIQNSDLNNSKVTKPKDILKEITFNF</sequence>
<protein>
    <submittedName>
        <fullName evidence="6">Polyketide synthase</fullName>
    </submittedName>
</protein>
<dbReference type="OrthoDB" id="9765680at2"/>
<dbReference type="EMBL" id="CP034235">
    <property type="protein sequence ID" value="QGQ96122.1"/>
    <property type="molecule type" value="Genomic_DNA"/>
</dbReference>
<proteinExistence type="inferred from homology"/>
<dbReference type="SUPFAM" id="SSF53901">
    <property type="entry name" value="Thiolase-like"/>
    <property type="match status" value="1"/>
</dbReference>
<dbReference type="GO" id="GO:0004315">
    <property type="term" value="F:3-oxoacyl-[acyl-carrier-protein] synthase activity"/>
    <property type="evidence" value="ECO:0007669"/>
    <property type="project" value="InterPro"/>
</dbReference>
<reference evidence="7" key="1">
    <citation type="submission" date="2018-11" db="EMBL/GenBank/DDBJ databases">
        <title>Complete genome sequence of Paenibacillus sp. ML311-T8.</title>
        <authorList>
            <person name="Nam Y.-D."/>
            <person name="Kang J."/>
            <person name="Chung W.-H."/>
            <person name="Park Y.S."/>
        </authorList>
    </citation>
    <scope>NUCLEOTIDE SEQUENCE [LARGE SCALE GENOMIC DNA]</scope>
    <source>
        <strain evidence="7">ML311-T8</strain>
    </source>
</reference>
<evidence type="ECO:0000313" key="7">
    <source>
        <dbReference type="Proteomes" id="UP000426246"/>
    </source>
</evidence>
<dbReference type="InterPro" id="IPR014030">
    <property type="entry name" value="Ketoacyl_synth_N"/>
</dbReference>
<keyword evidence="3 4" id="KW-0808">Transferase</keyword>
<evidence type="ECO:0000313" key="6">
    <source>
        <dbReference type="EMBL" id="QGQ96122.1"/>
    </source>
</evidence>
<name>A0A6B8RKK2_9BACL</name>
<dbReference type="InterPro" id="IPR014031">
    <property type="entry name" value="Ketoacyl_synth_C"/>
</dbReference>
<accession>A0A6B8RKK2</accession>
<dbReference type="SMART" id="SM00825">
    <property type="entry name" value="PKS_KS"/>
    <property type="match status" value="1"/>
</dbReference>
<dbReference type="CDD" id="cd00833">
    <property type="entry name" value="PKS"/>
    <property type="match status" value="1"/>
</dbReference>
<dbReference type="RefSeq" id="WP_155701160.1">
    <property type="nucleotide sequence ID" value="NZ_CP034235.1"/>
</dbReference>
<dbReference type="GO" id="GO:0005737">
    <property type="term" value="C:cytoplasm"/>
    <property type="evidence" value="ECO:0007669"/>
    <property type="project" value="TreeGrafter"/>
</dbReference>
<dbReference type="GO" id="GO:0071770">
    <property type="term" value="P:DIM/DIP cell wall layer assembly"/>
    <property type="evidence" value="ECO:0007669"/>
    <property type="project" value="TreeGrafter"/>
</dbReference>
<evidence type="ECO:0000256" key="2">
    <source>
        <dbReference type="ARBA" id="ARBA00022553"/>
    </source>
</evidence>
<dbReference type="InterPro" id="IPR050091">
    <property type="entry name" value="PKS_NRPS_Biosynth_Enz"/>
</dbReference>
<keyword evidence="7" id="KW-1185">Reference proteome</keyword>
<dbReference type="GO" id="GO:0005886">
    <property type="term" value="C:plasma membrane"/>
    <property type="evidence" value="ECO:0007669"/>
    <property type="project" value="TreeGrafter"/>
</dbReference>
<feature type="domain" description="Ketosynthase family 3 (KS3)" evidence="5">
    <location>
        <begin position="46"/>
        <end position="471"/>
    </location>
</feature>
<dbReference type="Proteomes" id="UP000426246">
    <property type="component" value="Chromosome"/>
</dbReference>
<dbReference type="GO" id="GO:0006633">
    <property type="term" value="P:fatty acid biosynthetic process"/>
    <property type="evidence" value="ECO:0007669"/>
    <property type="project" value="InterPro"/>
</dbReference>